<organism evidence="1">
    <name type="scientific">Siphoviridae sp. ctiJm4</name>
    <dbReference type="NCBI Taxonomy" id="2827916"/>
    <lineage>
        <taxon>Viruses</taxon>
        <taxon>Duplodnaviria</taxon>
        <taxon>Heunggongvirae</taxon>
        <taxon>Uroviricota</taxon>
        <taxon>Caudoviricetes</taxon>
    </lineage>
</organism>
<sequence>MVEQPHPRTRSFLGGWWSLSMLDPQSTQPNDNKRRSKINLFQFTFVH</sequence>
<evidence type="ECO:0000313" key="1">
    <source>
        <dbReference type="EMBL" id="DAF56957.1"/>
    </source>
</evidence>
<proteinExistence type="predicted"/>
<dbReference type="EMBL" id="BK032724">
    <property type="protein sequence ID" value="DAF56957.1"/>
    <property type="molecule type" value="Genomic_DNA"/>
</dbReference>
<protein>
    <submittedName>
        <fullName evidence="1">Uncharacterized protein</fullName>
    </submittedName>
</protein>
<reference evidence="1" key="1">
    <citation type="journal article" date="2021" name="Proc. Natl. Acad. Sci. U.S.A.">
        <title>A Catalog of Tens of Thousands of Viruses from Human Metagenomes Reveals Hidden Associations with Chronic Diseases.</title>
        <authorList>
            <person name="Tisza M.J."/>
            <person name="Buck C.B."/>
        </authorList>
    </citation>
    <scope>NUCLEOTIDE SEQUENCE</scope>
    <source>
        <strain evidence="1">CtiJm4</strain>
    </source>
</reference>
<name>A0A8S5T0V4_9CAUD</name>
<accession>A0A8S5T0V4</accession>